<protein>
    <recommendedName>
        <fullName evidence="2">Mixed lineage kinase domain-containing protein</fullName>
    </recommendedName>
</protein>
<dbReference type="InterPro" id="IPR059179">
    <property type="entry name" value="MLKL-like_MCAfunc"/>
</dbReference>
<dbReference type="CDD" id="cd21037">
    <property type="entry name" value="MLKL_NTD"/>
    <property type="match status" value="1"/>
</dbReference>
<sequence>MPSMARRFWKRKKKNRPCDEDNHGRSVALESAGVILDLGSKLVDGSLLNMPVLAPILDVAQKIIKICQAMQSNKDDAASLANAICTRLQLLEDCLKAEAPSNLNEAIQADVSRLTNTLSQIHTRMMKLSTRGRAGRFLKHKSDRGAIDKCQRLLGEAMDNFKMLSLCQIRIRVTQEHAGDERLTPSSCNKESEATQLLCAEDESSSTCAEEHRTPSSRSSEQTIPPNQATLPGQTFLDHPKSV</sequence>
<dbReference type="GO" id="GO:0007166">
    <property type="term" value="P:cell surface receptor signaling pathway"/>
    <property type="evidence" value="ECO:0007669"/>
    <property type="project" value="InterPro"/>
</dbReference>
<dbReference type="AlphaFoldDB" id="A0A165S3H1"/>
<feature type="domain" description="Mixed lineage kinase" evidence="2">
    <location>
        <begin position="54"/>
        <end position="191"/>
    </location>
</feature>
<dbReference type="Pfam" id="PF22215">
    <property type="entry name" value="MLKL_N"/>
    <property type="match status" value="1"/>
</dbReference>
<accession>A0A165S3H1</accession>
<dbReference type="EMBL" id="KV425576">
    <property type="protein sequence ID" value="KZT24625.1"/>
    <property type="molecule type" value="Genomic_DNA"/>
</dbReference>
<feature type="region of interest" description="Disordered" evidence="1">
    <location>
        <begin position="199"/>
        <end position="243"/>
    </location>
</feature>
<dbReference type="InterPro" id="IPR036537">
    <property type="entry name" value="Adaptor_Cbl_N_dom_sf"/>
</dbReference>
<dbReference type="InterPro" id="IPR054000">
    <property type="entry name" value="MLKL_N"/>
</dbReference>
<proteinExistence type="predicted"/>
<evidence type="ECO:0000259" key="2">
    <source>
        <dbReference type="Pfam" id="PF22215"/>
    </source>
</evidence>
<keyword evidence="4" id="KW-1185">Reference proteome</keyword>
<dbReference type="InParanoid" id="A0A165S3H1"/>
<evidence type="ECO:0000313" key="3">
    <source>
        <dbReference type="EMBL" id="KZT24625.1"/>
    </source>
</evidence>
<feature type="compositionally biased region" description="Polar residues" evidence="1">
    <location>
        <begin position="216"/>
        <end position="233"/>
    </location>
</feature>
<dbReference type="Proteomes" id="UP000076761">
    <property type="component" value="Unassembled WGS sequence"/>
</dbReference>
<organism evidence="3 4">
    <name type="scientific">Neolentinus lepideus HHB14362 ss-1</name>
    <dbReference type="NCBI Taxonomy" id="1314782"/>
    <lineage>
        <taxon>Eukaryota</taxon>
        <taxon>Fungi</taxon>
        <taxon>Dikarya</taxon>
        <taxon>Basidiomycota</taxon>
        <taxon>Agaricomycotina</taxon>
        <taxon>Agaricomycetes</taxon>
        <taxon>Gloeophyllales</taxon>
        <taxon>Gloeophyllaceae</taxon>
        <taxon>Neolentinus</taxon>
    </lineage>
</organism>
<gene>
    <name evidence="3" type="ORF">NEOLEDRAFT_404612</name>
</gene>
<name>A0A165S3H1_9AGAM</name>
<evidence type="ECO:0000313" key="4">
    <source>
        <dbReference type="Proteomes" id="UP000076761"/>
    </source>
</evidence>
<feature type="region of interest" description="Disordered" evidence="1">
    <location>
        <begin position="1"/>
        <end position="23"/>
    </location>
</feature>
<reference evidence="3 4" key="1">
    <citation type="journal article" date="2016" name="Mol. Biol. Evol.">
        <title>Comparative Genomics of Early-Diverging Mushroom-Forming Fungi Provides Insights into the Origins of Lignocellulose Decay Capabilities.</title>
        <authorList>
            <person name="Nagy L.G."/>
            <person name="Riley R."/>
            <person name="Tritt A."/>
            <person name="Adam C."/>
            <person name="Daum C."/>
            <person name="Floudas D."/>
            <person name="Sun H."/>
            <person name="Yadav J.S."/>
            <person name="Pangilinan J."/>
            <person name="Larsson K.H."/>
            <person name="Matsuura K."/>
            <person name="Barry K."/>
            <person name="Labutti K."/>
            <person name="Kuo R."/>
            <person name="Ohm R.A."/>
            <person name="Bhattacharya S.S."/>
            <person name="Shirouzu T."/>
            <person name="Yoshinaga Y."/>
            <person name="Martin F.M."/>
            <person name="Grigoriev I.V."/>
            <person name="Hibbett D.S."/>
        </authorList>
    </citation>
    <scope>NUCLEOTIDE SEQUENCE [LARGE SCALE GENOMIC DNA]</scope>
    <source>
        <strain evidence="3 4">HHB14362 ss-1</strain>
    </source>
</reference>
<dbReference type="OrthoDB" id="2998514at2759"/>
<evidence type="ECO:0000256" key="1">
    <source>
        <dbReference type="SAM" id="MobiDB-lite"/>
    </source>
</evidence>
<dbReference type="Gene3D" id="1.20.930.20">
    <property type="entry name" value="Adaptor protein Cbl, N-terminal domain"/>
    <property type="match status" value="1"/>
</dbReference>